<protein>
    <submittedName>
        <fullName evidence="2">RNA-binding S4 domain-containing protein</fullName>
    </submittedName>
</protein>
<dbReference type="EMBL" id="BAAAUT010000073">
    <property type="protein sequence ID" value="GAA3162093.1"/>
    <property type="molecule type" value="Genomic_DNA"/>
</dbReference>
<dbReference type="Gene3D" id="3.10.290.10">
    <property type="entry name" value="RNA-binding S4 domain"/>
    <property type="match status" value="1"/>
</dbReference>
<accession>A0ABP6NYZ2</accession>
<keyword evidence="3" id="KW-1185">Reference proteome</keyword>
<evidence type="ECO:0000313" key="3">
    <source>
        <dbReference type="Proteomes" id="UP001500320"/>
    </source>
</evidence>
<dbReference type="Pfam" id="PF13275">
    <property type="entry name" value="S4_2"/>
    <property type="match status" value="1"/>
</dbReference>
<gene>
    <name evidence="2" type="ORF">GCM10010466_61350</name>
</gene>
<evidence type="ECO:0000256" key="1">
    <source>
        <dbReference type="PROSITE-ProRule" id="PRU00182"/>
    </source>
</evidence>
<dbReference type="PROSITE" id="PS50889">
    <property type="entry name" value="S4"/>
    <property type="match status" value="1"/>
</dbReference>
<proteinExistence type="predicted"/>
<keyword evidence="1" id="KW-0694">RNA-binding</keyword>
<dbReference type="RefSeq" id="WP_344865626.1">
    <property type="nucleotide sequence ID" value="NZ_BAAAUT010000073.1"/>
</dbReference>
<dbReference type="Proteomes" id="UP001500320">
    <property type="component" value="Unassembled WGS sequence"/>
</dbReference>
<dbReference type="SUPFAM" id="SSF55174">
    <property type="entry name" value="Alpha-L RNA-binding motif"/>
    <property type="match status" value="1"/>
</dbReference>
<name>A0ABP6NYZ2_9ACTN</name>
<evidence type="ECO:0000313" key="2">
    <source>
        <dbReference type="EMBL" id="GAA3162093.1"/>
    </source>
</evidence>
<sequence length="74" mass="8031">MNETFELETDYIPLCDLLKYCAVTDTGGQAKYLVSTGNVMVDGEVETRKTCKIRAGQVVTGDGFEIRVVAPGGR</sequence>
<comment type="caution">
    <text evidence="2">The sequence shown here is derived from an EMBL/GenBank/DDBJ whole genome shotgun (WGS) entry which is preliminary data.</text>
</comment>
<organism evidence="2 3">
    <name type="scientific">Planomonospora alba</name>
    <dbReference type="NCBI Taxonomy" id="161354"/>
    <lineage>
        <taxon>Bacteria</taxon>
        <taxon>Bacillati</taxon>
        <taxon>Actinomycetota</taxon>
        <taxon>Actinomycetes</taxon>
        <taxon>Streptosporangiales</taxon>
        <taxon>Streptosporangiaceae</taxon>
        <taxon>Planomonospora</taxon>
    </lineage>
</organism>
<reference evidence="3" key="1">
    <citation type="journal article" date="2019" name="Int. J. Syst. Evol. Microbiol.">
        <title>The Global Catalogue of Microorganisms (GCM) 10K type strain sequencing project: providing services to taxonomists for standard genome sequencing and annotation.</title>
        <authorList>
            <consortium name="The Broad Institute Genomics Platform"/>
            <consortium name="The Broad Institute Genome Sequencing Center for Infectious Disease"/>
            <person name="Wu L."/>
            <person name="Ma J."/>
        </authorList>
    </citation>
    <scope>NUCLEOTIDE SEQUENCE [LARGE SCALE GENOMIC DNA]</scope>
    <source>
        <strain evidence="3">JCM 9373</strain>
    </source>
</reference>
<dbReference type="InterPro" id="IPR036986">
    <property type="entry name" value="S4_RNA-bd_sf"/>
</dbReference>